<feature type="signal peptide" evidence="6">
    <location>
        <begin position="1"/>
        <end position="26"/>
    </location>
</feature>
<dbReference type="GO" id="GO:0009279">
    <property type="term" value="C:cell outer membrane"/>
    <property type="evidence" value="ECO:0007669"/>
    <property type="project" value="UniProtKB-SubCell"/>
</dbReference>
<reference evidence="9 10" key="1">
    <citation type="submission" date="2016-10" db="EMBL/GenBank/DDBJ databases">
        <authorList>
            <person name="de Groot N.N."/>
        </authorList>
    </citation>
    <scope>NUCLEOTIDE SEQUENCE [LARGE SCALE GENOMIC DNA]</scope>
    <source>
        <strain evidence="9 10">DSM 21039</strain>
    </source>
</reference>
<accession>A0A1H8I181</accession>
<keyword evidence="5" id="KW-0998">Cell outer membrane</keyword>
<evidence type="ECO:0000256" key="5">
    <source>
        <dbReference type="ARBA" id="ARBA00023237"/>
    </source>
</evidence>
<evidence type="ECO:0000256" key="1">
    <source>
        <dbReference type="ARBA" id="ARBA00004442"/>
    </source>
</evidence>
<comment type="similarity">
    <text evidence="2">Belongs to the SusD family.</text>
</comment>
<evidence type="ECO:0000256" key="3">
    <source>
        <dbReference type="ARBA" id="ARBA00022729"/>
    </source>
</evidence>
<evidence type="ECO:0000259" key="8">
    <source>
        <dbReference type="Pfam" id="PF14322"/>
    </source>
</evidence>
<dbReference type="InterPro" id="IPR012944">
    <property type="entry name" value="SusD_RagB_dom"/>
</dbReference>
<keyword evidence="4" id="KW-0472">Membrane</keyword>
<feature type="chain" id="PRO_5011657374" evidence="6">
    <location>
        <begin position="27"/>
        <end position="576"/>
    </location>
</feature>
<dbReference type="SUPFAM" id="SSF48452">
    <property type="entry name" value="TPR-like"/>
    <property type="match status" value="1"/>
</dbReference>
<dbReference type="EMBL" id="FOBB01000011">
    <property type="protein sequence ID" value="SEN61688.1"/>
    <property type="molecule type" value="Genomic_DNA"/>
</dbReference>
<feature type="domain" description="RagB/SusD" evidence="7">
    <location>
        <begin position="274"/>
        <end position="575"/>
    </location>
</feature>
<name>A0A1H8I181_9BACT</name>
<evidence type="ECO:0000313" key="9">
    <source>
        <dbReference type="EMBL" id="SEN61688.1"/>
    </source>
</evidence>
<keyword evidence="10" id="KW-1185">Reference proteome</keyword>
<dbReference type="InterPro" id="IPR011990">
    <property type="entry name" value="TPR-like_helical_dom_sf"/>
</dbReference>
<dbReference type="Gene3D" id="1.25.40.390">
    <property type="match status" value="1"/>
</dbReference>
<dbReference type="STRING" id="573321.SAMN04488505_111204"/>
<dbReference type="Pfam" id="PF07980">
    <property type="entry name" value="SusD_RagB"/>
    <property type="match status" value="1"/>
</dbReference>
<proteinExistence type="inferred from homology"/>
<dbReference type="RefSeq" id="WP_089920363.1">
    <property type="nucleotide sequence ID" value="NZ_FOBB01000011.1"/>
</dbReference>
<protein>
    <submittedName>
        <fullName evidence="9">Starch-binding associating with outer membrane</fullName>
    </submittedName>
</protein>
<evidence type="ECO:0000256" key="4">
    <source>
        <dbReference type="ARBA" id="ARBA00023136"/>
    </source>
</evidence>
<gene>
    <name evidence="9" type="ORF">SAMN04488505_111204</name>
</gene>
<evidence type="ECO:0000259" key="7">
    <source>
        <dbReference type="Pfam" id="PF07980"/>
    </source>
</evidence>
<dbReference type="Proteomes" id="UP000198984">
    <property type="component" value="Unassembled WGS sequence"/>
</dbReference>
<feature type="domain" description="SusD-like N-terminal" evidence="8">
    <location>
        <begin position="30"/>
        <end position="229"/>
    </location>
</feature>
<evidence type="ECO:0000313" key="10">
    <source>
        <dbReference type="Proteomes" id="UP000198984"/>
    </source>
</evidence>
<dbReference type="Pfam" id="PF14322">
    <property type="entry name" value="SusD-like_3"/>
    <property type="match status" value="1"/>
</dbReference>
<organism evidence="9 10">
    <name type="scientific">Chitinophaga rupis</name>
    <dbReference type="NCBI Taxonomy" id="573321"/>
    <lineage>
        <taxon>Bacteria</taxon>
        <taxon>Pseudomonadati</taxon>
        <taxon>Bacteroidota</taxon>
        <taxon>Chitinophagia</taxon>
        <taxon>Chitinophagales</taxon>
        <taxon>Chitinophagaceae</taxon>
        <taxon>Chitinophaga</taxon>
    </lineage>
</organism>
<keyword evidence="3 6" id="KW-0732">Signal</keyword>
<comment type="subcellular location">
    <subcellularLocation>
        <location evidence="1">Cell outer membrane</location>
    </subcellularLocation>
</comment>
<dbReference type="InterPro" id="IPR033985">
    <property type="entry name" value="SusD-like_N"/>
</dbReference>
<dbReference type="OrthoDB" id="9792139at2"/>
<dbReference type="AlphaFoldDB" id="A0A1H8I181"/>
<evidence type="ECO:0000256" key="2">
    <source>
        <dbReference type="ARBA" id="ARBA00006275"/>
    </source>
</evidence>
<evidence type="ECO:0000256" key="6">
    <source>
        <dbReference type="SAM" id="SignalP"/>
    </source>
</evidence>
<sequence length="576" mass="64436">MQQFFKHHKIALISGLCILLFCHVQCSDGFLDKQPLSLDQTALANKKGVNAILIGAYSLLEGRGAGGSYENTTSNWSFGSIRGGDAHKGADPSSQPDINNIERYESNPTDNYYLGKWRTIYEGVVRANNTLKVLRLVNDMTDDEKKNVTAQARFLRAFYHFEAKKLWNNVPYLSDSLTDLNPKIPNNRDIWPDIVADLQFAADNLPETQDMIGRVNKWAATAFLAKAYMYQRKFAEAKPLIEAVLTSGKNSRGVKYQLNNCFQDNFNPATKNSPEAILEAQTSVNDGANGANGNSDVLNYPYTGGPGKCCGTFQPSQDLVNSYKTDVNGLPLLVNYGDEDVKNDEGIPSDQPFTPYTGQLDPRVDWTVGRRGIPYLDWGPHPGAAWIRNQAYAGPYSPKKNVYYKEQQGKFSDASSPTAVANNIKLLRLAEVILWAAECEAEIGDPDKARSYVNQLRTRARNGCYVQQPDGTPAADYHVDIYQAPWTSRTDALKAIRFENKLELAMEGHRFFDLVRWGIADTELNAYLAKESIKRVYLKGATFTKNEDEYYPIPQTEIQNSYVNGQATLQQNPGYK</sequence>